<keyword evidence="10" id="KW-1185">Reference proteome</keyword>
<dbReference type="EMBL" id="JAIVGD010000015">
    <property type="protein sequence ID" value="KAH0756940.1"/>
    <property type="molecule type" value="Genomic_DNA"/>
</dbReference>
<sequence>MYVEVKSVYTLPFPDPILWDYASFYVDNVPIREIKRTQAMGGDFPSKPMSLYATIWDGSSWATNGGKYKVNYKYAPYIAKFSDFVLHGCAVDPIELSPKCDIVQNSASIPTEISPDQRRKMESFRKKHLQYSYCYDRTRYKVPLSECVIDPKEADRLQGFDPVTFGGVHRHHNKRHHQRQSRREDTSAK</sequence>
<feature type="compositionally biased region" description="Basic residues" evidence="6">
    <location>
        <begin position="168"/>
        <end position="180"/>
    </location>
</feature>
<keyword evidence="3" id="KW-0378">Hydrolase</keyword>
<dbReference type="EC" id="2.4.1.207" evidence="1"/>
<dbReference type="PANTHER" id="PTHR31062">
    <property type="entry name" value="XYLOGLUCAN ENDOTRANSGLUCOSYLASE/HYDROLASE PROTEIN 8-RELATED"/>
    <property type="match status" value="1"/>
</dbReference>
<proteinExistence type="predicted"/>
<evidence type="ECO:0000256" key="5">
    <source>
        <dbReference type="ARBA" id="ARBA00034022"/>
    </source>
</evidence>
<keyword evidence="4" id="KW-0326">Glycosidase</keyword>
<keyword evidence="2" id="KW-0808">Transferase</keyword>
<evidence type="ECO:0000256" key="1">
    <source>
        <dbReference type="ARBA" id="ARBA00012152"/>
    </source>
</evidence>
<dbReference type="Pfam" id="PF00722">
    <property type="entry name" value="Glyco_hydro_16"/>
    <property type="match status" value="1"/>
</dbReference>
<comment type="caution">
    <text evidence="9">The sequence shown here is derived from an EMBL/GenBank/DDBJ whole genome shotgun (WGS) entry which is preliminary data.</text>
</comment>
<dbReference type="InterPro" id="IPR044791">
    <property type="entry name" value="Beta-glucanase/XTH"/>
</dbReference>
<reference evidence="9 10" key="1">
    <citation type="journal article" date="2021" name="bioRxiv">
        <title>Chromosome-scale and haplotype-resolved genome assembly of a tetraploid potato cultivar.</title>
        <authorList>
            <person name="Sun H."/>
            <person name="Jiao W.-B."/>
            <person name="Krause K."/>
            <person name="Campoy J.A."/>
            <person name="Goel M."/>
            <person name="Folz-Donahue K."/>
            <person name="Kukat C."/>
            <person name="Huettel B."/>
            <person name="Schneeberger K."/>
        </authorList>
    </citation>
    <scope>NUCLEOTIDE SEQUENCE [LARGE SCALE GENOMIC DNA]</scope>
    <source>
        <strain evidence="9">SolTubOtavaFocal</strain>
        <tissue evidence="9">Leaves</tissue>
    </source>
</reference>
<feature type="domain" description="GH16" evidence="7">
    <location>
        <begin position="20"/>
        <end position="73"/>
    </location>
</feature>
<dbReference type="SUPFAM" id="SSF49899">
    <property type="entry name" value="Concanavalin A-like lectins/glucanases"/>
    <property type="match status" value="1"/>
</dbReference>
<gene>
    <name evidence="9" type="ORF">KY290_020433</name>
</gene>
<dbReference type="InterPro" id="IPR010713">
    <property type="entry name" value="XET_C"/>
</dbReference>
<evidence type="ECO:0000313" key="10">
    <source>
        <dbReference type="Proteomes" id="UP000826656"/>
    </source>
</evidence>
<dbReference type="Proteomes" id="UP000826656">
    <property type="component" value="Unassembled WGS sequence"/>
</dbReference>
<comment type="catalytic activity">
    <reaction evidence="5">
        <text>breaks a beta-(1-&gt;4) bond in the backbone of a xyloglucan and transfers the xyloglucanyl segment on to O-4 of the non-reducing terminal glucose residue of an acceptor, which can be a xyloglucan or an oligosaccharide of xyloglucan.</text>
        <dbReference type="EC" id="2.4.1.207"/>
    </reaction>
</comment>
<feature type="domain" description="Xyloglucan endo-transglycosylase C-terminal" evidence="8">
    <location>
        <begin position="111"/>
        <end position="147"/>
    </location>
</feature>
<evidence type="ECO:0000259" key="8">
    <source>
        <dbReference type="Pfam" id="PF06955"/>
    </source>
</evidence>
<dbReference type="InterPro" id="IPR000757">
    <property type="entry name" value="Beta-glucanase-like"/>
</dbReference>
<evidence type="ECO:0000256" key="3">
    <source>
        <dbReference type="ARBA" id="ARBA00022801"/>
    </source>
</evidence>
<organism evidence="9 10">
    <name type="scientific">Solanum tuberosum</name>
    <name type="common">Potato</name>
    <dbReference type="NCBI Taxonomy" id="4113"/>
    <lineage>
        <taxon>Eukaryota</taxon>
        <taxon>Viridiplantae</taxon>
        <taxon>Streptophyta</taxon>
        <taxon>Embryophyta</taxon>
        <taxon>Tracheophyta</taxon>
        <taxon>Spermatophyta</taxon>
        <taxon>Magnoliopsida</taxon>
        <taxon>eudicotyledons</taxon>
        <taxon>Gunneridae</taxon>
        <taxon>Pentapetalae</taxon>
        <taxon>asterids</taxon>
        <taxon>lamiids</taxon>
        <taxon>Solanales</taxon>
        <taxon>Solanaceae</taxon>
        <taxon>Solanoideae</taxon>
        <taxon>Solaneae</taxon>
        <taxon>Solanum</taxon>
    </lineage>
</organism>
<evidence type="ECO:0000256" key="6">
    <source>
        <dbReference type="SAM" id="MobiDB-lite"/>
    </source>
</evidence>
<name>A0ABQ7V1Q4_SOLTU</name>
<evidence type="ECO:0000313" key="9">
    <source>
        <dbReference type="EMBL" id="KAH0756940.1"/>
    </source>
</evidence>
<dbReference type="InterPro" id="IPR013320">
    <property type="entry name" value="ConA-like_dom_sf"/>
</dbReference>
<accession>A0ABQ7V1Q4</accession>
<evidence type="ECO:0000256" key="2">
    <source>
        <dbReference type="ARBA" id="ARBA00022679"/>
    </source>
</evidence>
<dbReference type="Gene3D" id="2.60.120.200">
    <property type="match status" value="1"/>
</dbReference>
<evidence type="ECO:0000256" key="4">
    <source>
        <dbReference type="ARBA" id="ARBA00023295"/>
    </source>
</evidence>
<feature type="region of interest" description="Disordered" evidence="6">
    <location>
        <begin position="165"/>
        <end position="189"/>
    </location>
</feature>
<dbReference type="Pfam" id="PF06955">
    <property type="entry name" value="XET_C"/>
    <property type="match status" value="1"/>
</dbReference>
<evidence type="ECO:0000259" key="7">
    <source>
        <dbReference type="Pfam" id="PF00722"/>
    </source>
</evidence>
<protein>
    <recommendedName>
        <fullName evidence="1">xyloglucan:xyloglucosyl transferase</fullName>
        <ecNumber evidence="1">2.4.1.207</ecNumber>
    </recommendedName>
</protein>